<dbReference type="CDD" id="cd21044">
    <property type="entry name" value="Rab11BD_RAB3IP_like"/>
    <property type="match status" value="1"/>
</dbReference>
<protein>
    <recommendedName>
        <fullName evidence="4">GDP/GTP exchange factor Sec2 N-terminal domain-containing protein</fullName>
    </recommendedName>
</protein>
<evidence type="ECO:0000256" key="1">
    <source>
        <dbReference type="ARBA" id="ARBA00023054"/>
    </source>
</evidence>
<dbReference type="GO" id="GO:0006887">
    <property type="term" value="P:exocytosis"/>
    <property type="evidence" value="ECO:0007669"/>
    <property type="project" value="TreeGrafter"/>
</dbReference>
<feature type="domain" description="GDP/GTP exchange factor Sec2 N-terminal" evidence="4">
    <location>
        <begin position="19"/>
        <end position="140"/>
    </location>
</feature>
<dbReference type="SUPFAM" id="SSF144284">
    <property type="entry name" value="Sec2 N-terminal region"/>
    <property type="match status" value="1"/>
</dbReference>
<proteinExistence type="predicted"/>
<dbReference type="InterPro" id="IPR009449">
    <property type="entry name" value="Sec2_N"/>
</dbReference>
<name>A0A168MKE1_ABSGL</name>
<dbReference type="GO" id="GO:0051286">
    <property type="term" value="C:cell tip"/>
    <property type="evidence" value="ECO:0007669"/>
    <property type="project" value="TreeGrafter"/>
</dbReference>
<evidence type="ECO:0000313" key="5">
    <source>
        <dbReference type="EMBL" id="SAL98699.1"/>
    </source>
</evidence>
<dbReference type="Pfam" id="PF25555">
    <property type="entry name" value="RAB3A-like_C"/>
    <property type="match status" value="1"/>
</dbReference>
<dbReference type="Gene3D" id="6.10.140.910">
    <property type="match status" value="1"/>
</dbReference>
<dbReference type="InParanoid" id="A0A168MKE1"/>
<feature type="compositionally biased region" description="Polar residues" evidence="3">
    <location>
        <begin position="444"/>
        <end position="461"/>
    </location>
</feature>
<organism evidence="5">
    <name type="scientific">Absidia glauca</name>
    <name type="common">Pin mould</name>
    <dbReference type="NCBI Taxonomy" id="4829"/>
    <lineage>
        <taxon>Eukaryota</taxon>
        <taxon>Fungi</taxon>
        <taxon>Fungi incertae sedis</taxon>
        <taxon>Mucoromycota</taxon>
        <taxon>Mucoromycotina</taxon>
        <taxon>Mucoromycetes</taxon>
        <taxon>Mucorales</taxon>
        <taxon>Cunninghamellaceae</taxon>
        <taxon>Absidia</taxon>
    </lineage>
</organism>
<evidence type="ECO:0000256" key="2">
    <source>
        <dbReference type="SAM" id="Coils"/>
    </source>
</evidence>
<feature type="region of interest" description="Disordered" evidence="3">
    <location>
        <begin position="435"/>
        <end position="461"/>
    </location>
</feature>
<feature type="region of interest" description="Disordered" evidence="3">
    <location>
        <begin position="364"/>
        <end position="391"/>
    </location>
</feature>
<sequence length="461" mass="52334">MMTTLPTNYPACHQCQDRLHHALPILQNDNNSMLLLRSELGQLREQLNKKNHQLEQQQLDMQQLNSKYVAALDQVATIQHEKDLAERELEDLTSRLFEQANMMVATEKREVYRLRTELDRRQSQVELEQTKYKQLVRDLQQHSDMKSPSFLLSFPSSSPYSPPSLGPMLMPGDDILTMDLVYDQQHIQLFQQFIQAFAAKPTLSQHKQHPFIKQCLVGDVEPCLNFGSLNRLQSIKKMVDSLMQQTCVMEEMHSTSATPVSSTYHPDLDSTTTTAPTSVASAVSSSIGFRWNRFVSGPSSLVDCAGCGNTLNMQHYYRFRLVDGCAGETDWLHLDELCRDRLKAVCTFFAFLRQLANHITTTTTTTTTQPTDHDQQTTTTTHSEEGQPTLMKQQQPLMMMTTDGPCPLYMEMTRLRLAMFYARLGIKRSCWSADDDATSTTSTQGPMTPVSSLSRQISNKA</sequence>
<accession>A0A168MKE1</accession>
<evidence type="ECO:0000256" key="3">
    <source>
        <dbReference type="SAM" id="MobiDB-lite"/>
    </source>
</evidence>
<dbReference type="AlphaFoldDB" id="A0A168MKE1"/>
<reference evidence="5" key="1">
    <citation type="submission" date="2016-04" db="EMBL/GenBank/DDBJ databases">
        <authorList>
            <person name="Evans L.H."/>
            <person name="Alamgir A."/>
            <person name="Owens N."/>
            <person name="Weber N.D."/>
            <person name="Virtaneva K."/>
            <person name="Barbian K."/>
            <person name="Babar A."/>
            <person name="Rosenke K."/>
        </authorList>
    </citation>
    <scope>NUCLEOTIDE SEQUENCE [LARGE SCALE GENOMIC DNA]</scope>
    <source>
        <strain evidence="5">CBS 101.48</strain>
    </source>
</reference>
<dbReference type="InterPro" id="IPR040351">
    <property type="entry name" value="RAB3IL/RAB3IP/Sec2"/>
</dbReference>
<dbReference type="GO" id="GO:0005085">
    <property type="term" value="F:guanyl-nucleotide exchange factor activity"/>
    <property type="evidence" value="ECO:0007669"/>
    <property type="project" value="InterPro"/>
</dbReference>
<keyword evidence="6" id="KW-1185">Reference proteome</keyword>
<dbReference type="PANTHER" id="PTHR14430">
    <property type="entry name" value="RABIN3-RELATED"/>
    <property type="match status" value="1"/>
</dbReference>
<feature type="compositionally biased region" description="Low complexity" evidence="3">
    <location>
        <begin position="364"/>
        <end position="381"/>
    </location>
</feature>
<dbReference type="GO" id="GO:0070319">
    <property type="term" value="C:Golgi to plasma membrane transport vesicle"/>
    <property type="evidence" value="ECO:0007669"/>
    <property type="project" value="TreeGrafter"/>
</dbReference>
<dbReference type="OrthoDB" id="5560525at2759"/>
<feature type="coiled-coil region" evidence="2">
    <location>
        <begin position="33"/>
        <end position="95"/>
    </location>
</feature>
<keyword evidence="1 2" id="KW-0175">Coiled coil</keyword>
<evidence type="ECO:0000259" key="4">
    <source>
        <dbReference type="Pfam" id="PF06428"/>
    </source>
</evidence>
<dbReference type="Proteomes" id="UP000078561">
    <property type="component" value="Unassembled WGS sequence"/>
</dbReference>
<evidence type="ECO:0000313" key="6">
    <source>
        <dbReference type="Proteomes" id="UP000078561"/>
    </source>
</evidence>
<dbReference type="PANTHER" id="PTHR14430:SF0">
    <property type="entry name" value="SEC2P DOMAIN-CONTAINING PROTEIN"/>
    <property type="match status" value="1"/>
</dbReference>
<dbReference type="Pfam" id="PF06428">
    <property type="entry name" value="Sec2p"/>
    <property type="match status" value="1"/>
</dbReference>
<dbReference type="STRING" id="4829.A0A168MKE1"/>
<dbReference type="EMBL" id="LT552303">
    <property type="protein sequence ID" value="SAL98699.1"/>
    <property type="molecule type" value="Genomic_DNA"/>
</dbReference>
<gene>
    <name evidence="5" type="primary">ABSGL_04255.1 scaffold 5264</name>
</gene>